<comment type="caution">
    <text evidence="3">The sequence shown here is derived from an EMBL/GenBank/DDBJ whole genome shotgun (WGS) entry which is preliminary data.</text>
</comment>
<dbReference type="Proteomes" id="UP001152795">
    <property type="component" value="Unassembled WGS sequence"/>
</dbReference>
<reference evidence="3" key="1">
    <citation type="submission" date="2020-04" db="EMBL/GenBank/DDBJ databases">
        <authorList>
            <person name="Alioto T."/>
            <person name="Alioto T."/>
            <person name="Gomez Garrido J."/>
        </authorList>
    </citation>
    <scope>NUCLEOTIDE SEQUENCE</scope>
    <source>
        <strain evidence="3">A484AB</strain>
    </source>
</reference>
<dbReference type="GO" id="GO:0031417">
    <property type="term" value="C:NatC complex"/>
    <property type="evidence" value="ECO:0007669"/>
    <property type="project" value="InterPro"/>
</dbReference>
<evidence type="ECO:0000256" key="1">
    <source>
        <dbReference type="ARBA" id="ARBA00006850"/>
    </source>
</evidence>
<keyword evidence="4" id="KW-1185">Reference proteome</keyword>
<evidence type="ECO:0000313" key="3">
    <source>
        <dbReference type="EMBL" id="CAB3982618.1"/>
    </source>
</evidence>
<accession>A0A7D9HFQ9</accession>
<name>A0A7D9HFQ9_PARCT</name>
<sequence length="113" mass="12648">MSEETDPPVSPSSALLQSWLNKIIKVKISDGRRLIGSFLCTDQEMNIILGSCQEFVYGEDYENEEPRILGLAMIPGKHIVSLEIDEQPTSERDKNTLNETNNLSPETEPLPTT</sequence>
<dbReference type="InterPro" id="IPR047575">
    <property type="entry name" value="Sm"/>
</dbReference>
<dbReference type="CDD" id="cd06168">
    <property type="entry name" value="LSMD1"/>
    <property type="match status" value="1"/>
</dbReference>
<dbReference type="PROSITE" id="PS52002">
    <property type="entry name" value="SM"/>
    <property type="match status" value="1"/>
</dbReference>
<comment type="similarity">
    <text evidence="1">Belongs to the snRNP Sm proteins family.</text>
</comment>
<dbReference type="AlphaFoldDB" id="A0A7D9HFQ9"/>
<feature type="compositionally biased region" description="Polar residues" evidence="2">
    <location>
        <begin position="97"/>
        <end position="113"/>
    </location>
</feature>
<gene>
    <name evidence="3" type="ORF">PACLA_8A072889</name>
</gene>
<evidence type="ECO:0000313" key="4">
    <source>
        <dbReference type="Proteomes" id="UP001152795"/>
    </source>
</evidence>
<protein>
    <submittedName>
        <fullName evidence="3">Uncharacterized protein</fullName>
    </submittedName>
</protein>
<dbReference type="OrthoDB" id="368909at2759"/>
<dbReference type="InterPro" id="IPR034110">
    <property type="entry name" value="LSMD1_Sm"/>
</dbReference>
<dbReference type="EMBL" id="CACRXK020000523">
    <property type="protein sequence ID" value="CAB3982618.1"/>
    <property type="molecule type" value="Genomic_DNA"/>
</dbReference>
<dbReference type="InterPro" id="IPR010920">
    <property type="entry name" value="LSM_dom_sf"/>
</dbReference>
<dbReference type="Pfam" id="PF01423">
    <property type="entry name" value="LSM"/>
    <property type="match status" value="1"/>
</dbReference>
<dbReference type="FunFam" id="2.30.30.100:FF:000028">
    <property type="entry name" value="N-alpha-acetyltransferase 38, NatC auxiliary subunit"/>
    <property type="match status" value="1"/>
</dbReference>
<dbReference type="PANTHER" id="PTHR10701">
    <property type="entry name" value="SMALL NUCLEAR RIBONUCLEOPROTEIN-ASSOCIATED PROTEIN B AND N"/>
    <property type="match status" value="1"/>
</dbReference>
<dbReference type="GO" id="GO:0003723">
    <property type="term" value="F:RNA binding"/>
    <property type="evidence" value="ECO:0007669"/>
    <property type="project" value="InterPro"/>
</dbReference>
<organism evidence="3 4">
    <name type="scientific">Paramuricea clavata</name>
    <name type="common">Red gorgonian</name>
    <name type="synonym">Violescent sea-whip</name>
    <dbReference type="NCBI Taxonomy" id="317549"/>
    <lineage>
        <taxon>Eukaryota</taxon>
        <taxon>Metazoa</taxon>
        <taxon>Cnidaria</taxon>
        <taxon>Anthozoa</taxon>
        <taxon>Octocorallia</taxon>
        <taxon>Malacalcyonacea</taxon>
        <taxon>Plexauridae</taxon>
        <taxon>Paramuricea</taxon>
    </lineage>
</organism>
<dbReference type="SMART" id="SM00651">
    <property type="entry name" value="Sm"/>
    <property type="match status" value="1"/>
</dbReference>
<dbReference type="InterPro" id="IPR050914">
    <property type="entry name" value="snRNP_SmB/NAA38-like"/>
</dbReference>
<dbReference type="InterPro" id="IPR001163">
    <property type="entry name" value="Sm_dom_euk/arc"/>
</dbReference>
<evidence type="ECO:0000256" key="2">
    <source>
        <dbReference type="SAM" id="MobiDB-lite"/>
    </source>
</evidence>
<feature type="region of interest" description="Disordered" evidence="2">
    <location>
        <begin position="84"/>
        <end position="113"/>
    </location>
</feature>
<dbReference type="SUPFAM" id="SSF50182">
    <property type="entry name" value="Sm-like ribonucleoproteins"/>
    <property type="match status" value="1"/>
</dbReference>
<proteinExistence type="inferred from homology"/>
<dbReference type="Gene3D" id="2.30.30.100">
    <property type="match status" value="1"/>
</dbReference>
<dbReference type="PANTHER" id="PTHR10701:SF5">
    <property type="entry name" value="N-ALPHA-ACETYLTRANSFERASE 38, NATC AUXILIARY SUBUNIT"/>
    <property type="match status" value="1"/>
</dbReference>